<evidence type="ECO:0000256" key="1">
    <source>
        <dbReference type="ARBA" id="ARBA00004571"/>
    </source>
</evidence>
<dbReference type="PANTHER" id="PTHR34501:SF2">
    <property type="entry name" value="OUTER MEMBRANE PORIN F-RELATED"/>
    <property type="match status" value="1"/>
</dbReference>
<feature type="chain" id="PRO_5030924588" evidence="4">
    <location>
        <begin position="21"/>
        <end position="319"/>
    </location>
</feature>
<dbReference type="Proteomes" id="UP000002171">
    <property type="component" value="Unassembled WGS sequence"/>
</dbReference>
<dbReference type="Pfam" id="PF13609">
    <property type="entry name" value="Porin_4"/>
    <property type="match status" value="1"/>
</dbReference>
<evidence type="ECO:0000256" key="4">
    <source>
        <dbReference type="SAM" id="SignalP"/>
    </source>
</evidence>
<evidence type="ECO:0000256" key="2">
    <source>
        <dbReference type="ARBA" id="ARBA00022729"/>
    </source>
</evidence>
<dbReference type="GO" id="GO:0009279">
    <property type="term" value="C:cell outer membrane"/>
    <property type="evidence" value="ECO:0007669"/>
    <property type="project" value="UniProtKB-SubCell"/>
</dbReference>
<evidence type="ECO:0000256" key="3">
    <source>
        <dbReference type="ARBA" id="ARBA00023136"/>
    </source>
</evidence>
<keyword evidence="7" id="KW-1185">Reference proteome</keyword>
<name>A0A7U8C4J4_NEPCE</name>
<feature type="signal peptide" evidence="4">
    <location>
        <begin position="1"/>
        <end position="20"/>
    </location>
</feature>
<dbReference type="PANTHER" id="PTHR34501">
    <property type="entry name" value="PROTEIN YDDL-RELATED"/>
    <property type="match status" value="1"/>
</dbReference>
<protein>
    <submittedName>
        <fullName evidence="6">OmpH porin-like protein H</fullName>
    </submittedName>
</protein>
<dbReference type="InterPro" id="IPR033900">
    <property type="entry name" value="Gram_neg_porin_domain"/>
</dbReference>
<dbReference type="EMBL" id="AAOW01000011">
    <property type="protein sequence ID" value="EAR61094.1"/>
    <property type="molecule type" value="Genomic_DNA"/>
</dbReference>
<keyword evidence="3" id="KW-0472">Membrane</keyword>
<evidence type="ECO:0000259" key="5">
    <source>
        <dbReference type="Pfam" id="PF13609"/>
    </source>
</evidence>
<organism evidence="6 7">
    <name type="scientific">Neptuniibacter caesariensis</name>
    <dbReference type="NCBI Taxonomy" id="207954"/>
    <lineage>
        <taxon>Bacteria</taxon>
        <taxon>Pseudomonadati</taxon>
        <taxon>Pseudomonadota</taxon>
        <taxon>Gammaproteobacteria</taxon>
        <taxon>Oceanospirillales</taxon>
        <taxon>Oceanospirillaceae</taxon>
        <taxon>Neptuniibacter</taxon>
    </lineage>
</organism>
<dbReference type="InterPro" id="IPR023614">
    <property type="entry name" value="Porin_dom_sf"/>
</dbReference>
<comment type="subcellular location">
    <subcellularLocation>
        <location evidence="1">Cell outer membrane</location>
        <topology evidence="1">Multi-pass membrane protein</topology>
    </subcellularLocation>
</comment>
<gene>
    <name evidence="6" type="ORF">MED92_01754</name>
</gene>
<dbReference type="OrthoDB" id="5622917at2"/>
<dbReference type="GO" id="GO:0015288">
    <property type="term" value="F:porin activity"/>
    <property type="evidence" value="ECO:0007669"/>
    <property type="project" value="InterPro"/>
</dbReference>
<reference evidence="6 7" key="1">
    <citation type="submission" date="2006-02" db="EMBL/GenBank/DDBJ databases">
        <authorList>
            <person name="Pinhassi J."/>
            <person name="Pedros-Alio C."/>
            <person name="Ferriera S."/>
            <person name="Johnson J."/>
            <person name="Kravitz S."/>
            <person name="Halpern A."/>
            <person name="Remington K."/>
            <person name="Beeson K."/>
            <person name="Tran B."/>
            <person name="Rogers Y.-H."/>
            <person name="Friedman R."/>
            <person name="Venter J.C."/>
        </authorList>
    </citation>
    <scope>NUCLEOTIDE SEQUENCE [LARGE SCALE GENOMIC DNA]</scope>
    <source>
        <strain evidence="6 7">MED92</strain>
    </source>
</reference>
<sequence length="319" mass="34302">MKKLILASAIAALAANSATAATIYEDKGLTFKMKGDWQIQLRDDHKKANDVDVEFDDLEIKNTVIYDLGNDMKAFGQLDFGFKDAAEDKQSGSDLEEAYLGLQIHNVKVKVGKQNLAGDEFGVEGAYETTLEEDQFDAVSSSGDDVIRVEADFEAANIVFSHELEADNNDSDNGESTDLFVGGDFGPVAVGAAYQAHTKTSNEEIDTWGLSAEFDAGFATIGADYSSSDSNTAGNDQDVTNLVATFKASKTTKFAVGYVNLDAEAANGDADTFYANVSYKFPSQKNVKLFAEVSSTDYDNAATDATTEIDVLAGMQIKF</sequence>
<dbReference type="RefSeq" id="WP_007022370.1">
    <property type="nucleotide sequence ID" value="NZ_CH724127.1"/>
</dbReference>
<evidence type="ECO:0000313" key="6">
    <source>
        <dbReference type="EMBL" id="EAR61094.1"/>
    </source>
</evidence>
<dbReference type="InterPro" id="IPR050298">
    <property type="entry name" value="Gram-neg_bact_OMP"/>
</dbReference>
<accession>A0A7U8C4J4</accession>
<comment type="caution">
    <text evidence="6">The sequence shown here is derived from an EMBL/GenBank/DDBJ whole genome shotgun (WGS) entry which is preliminary data.</text>
</comment>
<dbReference type="SUPFAM" id="SSF56935">
    <property type="entry name" value="Porins"/>
    <property type="match status" value="1"/>
</dbReference>
<dbReference type="Gene3D" id="2.40.160.10">
    <property type="entry name" value="Porin"/>
    <property type="match status" value="1"/>
</dbReference>
<evidence type="ECO:0000313" key="7">
    <source>
        <dbReference type="Proteomes" id="UP000002171"/>
    </source>
</evidence>
<keyword evidence="2 4" id="KW-0732">Signal</keyword>
<proteinExistence type="predicted"/>
<feature type="domain" description="Porin" evidence="5">
    <location>
        <begin position="7"/>
        <end position="300"/>
    </location>
</feature>
<dbReference type="AlphaFoldDB" id="A0A7U8C4J4"/>